<dbReference type="EMBL" id="CM056820">
    <property type="protein sequence ID" value="KAJ8616828.1"/>
    <property type="molecule type" value="Genomic_DNA"/>
</dbReference>
<name>A0ACC2K7A6_PERAE</name>
<organism evidence="1 2">
    <name type="scientific">Persea americana</name>
    <name type="common">Avocado</name>
    <dbReference type="NCBI Taxonomy" id="3435"/>
    <lineage>
        <taxon>Eukaryota</taxon>
        <taxon>Viridiplantae</taxon>
        <taxon>Streptophyta</taxon>
        <taxon>Embryophyta</taxon>
        <taxon>Tracheophyta</taxon>
        <taxon>Spermatophyta</taxon>
        <taxon>Magnoliopsida</taxon>
        <taxon>Magnoliidae</taxon>
        <taxon>Laurales</taxon>
        <taxon>Lauraceae</taxon>
        <taxon>Persea</taxon>
    </lineage>
</organism>
<protein>
    <submittedName>
        <fullName evidence="1">Uncharacterized protein</fullName>
    </submittedName>
</protein>
<evidence type="ECO:0000313" key="2">
    <source>
        <dbReference type="Proteomes" id="UP001234297"/>
    </source>
</evidence>
<gene>
    <name evidence="1" type="ORF">MRB53_036200</name>
</gene>
<comment type="caution">
    <text evidence="1">The sequence shown here is derived from an EMBL/GenBank/DDBJ whole genome shotgun (WGS) entry which is preliminary data.</text>
</comment>
<keyword evidence="2" id="KW-1185">Reference proteome</keyword>
<dbReference type="Proteomes" id="UP001234297">
    <property type="component" value="Chromosome 12"/>
</dbReference>
<sequence length="71" mass="7887">MNPLQQTFFTYDYSPIGILCSGDVQPRGECGQRRSAMIDLGIMQSPDRGEEEEDRRDSITIRPAGAPPIAM</sequence>
<accession>A0ACC2K7A6</accession>
<evidence type="ECO:0000313" key="1">
    <source>
        <dbReference type="EMBL" id="KAJ8616828.1"/>
    </source>
</evidence>
<reference evidence="1 2" key="1">
    <citation type="journal article" date="2022" name="Hortic Res">
        <title>A haplotype resolved chromosomal level avocado genome allows analysis of novel avocado genes.</title>
        <authorList>
            <person name="Nath O."/>
            <person name="Fletcher S.J."/>
            <person name="Hayward A."/>
            <person name="Shaw L.M."/>
            <person name="Masouleh A.K."/>
            <person name="Furtado A."/>
            <person name="Henry R.J."/>
            <person name="Mitter N."/>
        </authorList>
    </citation>
    <scope>NUCLEOTIDE SEQUENCE [LARGE SCALE GENOMIC DNA]</scope>
    <source>
        <strain evidence="2">cv. Hass</strain>
    </source>
</reference>
<proteinExistence type="predicted"/>